<organism evidence="6 7">
    <name type="scientific">Conidiobolus coronatus (strain ATCC 28846 / CBS 209.66 / NRRL 28638)</name>
    <name type="common">Delacroixia coronata</name>
    <dbReference type="NCBI Taxonomy" id="796925"/>
    <lineage>
        <taxon>Eukaryota</taxon>
        <taxon>Fungi</taxon>
        <taxon>Fungi incertae sedis</taxon>
        <taxon>Zoopagomycota</taxon>
        <taxon>Entomophthoromycotina</taxon>
        <taxon>Entomophthoromycetes</taxon>
        <taxon>Entomophthorales</taxon>
        <taxon>Ancylistaceae</taxon>
        <taxon>Conidiobolus</taxon>
    </lineage>
</organism>
<dbReference type="OMA" id="YNCAACE"/>
<keyword evidence="7" id="KW-1185">Reference proteome</keyword>
<comment type="similarity">
    <text evidence="1 4">Belongs to the yippee family.</text>
</comment>
<dbReference type="InterPro" id="IPR004910">
    <property type="entry name" value="Yippee/Mis18/Cereblon"/>
</dbReference>
<dbReference type="Pfam" id="PF03226">
    <property type="entry name" value="Yippee-Mis18"/>
    <property type="match status" value="1"/>
</dbReference>
<dbReference type="EMBL" id="KQ964765">
    <property type="protein sequence ID" value="KXN66112.1"/>
    <property type="molecule type" value="Genomic_DNA"/>
</dbReference>
<evidence type="ECO:0000256" key="4">
    <source>
        <dbReference type="RuleBase" id="RU110713"/>
    </source>
</evidence>
<evidence type="ECO:0000256" key="1">
    <source>
        <dbReference type="ARBA" id="ARBA00005613"/>
    </source>
</evidence>
<dbReference type="PROSITE" id="PS51792">
    <property type="entry name" value="YIPPEE"/>
    <property type="match status" value="1"/>
</dbReference>
<proteinExistence type="inferred from homology"/>
<dbReference type="GO" id="GO:0046872">
    <property type="term" value="F:metal ion binding"/>
    <property type="evidence" value="ECO:0007669"/>
    <property type="project" value="UniProtKB-KW"/>
</dbReference>
<keyword evidence="3" id="KW-0862">Zinc</keyword>
<gene>
    <name evidence="6" type="ORF">CONCODRAFT_44059</name>
</gene>
<sequence length="132" mass="15215">MTLSSFSNISSNKPSLVYLTNNTDKYQQNGILICNNCQTHLTPLKQIISKNFQGRSGKAYLLNHCYNVTEDKIEDRHLLTGLHTVCDLICKGCNLKLGWKYIKTYNPSQQYKEGKFAIEKRCLANWYPEFEA</sequence>
<evidence type="ECO:0000256" key="3">
    <source>
        <dbReference type="ARBA" id="ARBA00022833"/>
    </source>
</evidence>
<keyword evidence="2" id="KW-0479">Metal-binding</keyword>
<dbReference type="AlphaFoldDB" id="A0A137NTP1"/>
<evidence type="ECO:0000313" key="7">
    <source>
        <dbReference type="Proteomes" id="UP000070444"/>
    </source>
</evidence>
<dbReference type="STRING" id="796925.A0A137NTP1"/>
<name>A0A137NTP1_CONC2</name>
<accession>A0A137NTP1</accession>
<evidence type="ECO:0000256" key="2">
    <source>
        <dbReference type="ARBA" id="ARBA00022723"/>
    </source>
</evidence>
<dbReference type="OrthoDB" id="6407410at2759"/>
<dbReference type="InterPro" id="IPR034751">
    <property type="entry name" value="Yippee"/>
</dbReference>
<reference evidence="6 7" key="1">
    <citation type="journal article" date="2015" name="Genome Biol. Evol.">
        <title>Phylogenomic analyses indicate that early fungi evolved digesting cell walls of algal ancestors of land plants.</title>
        <authorList>
            <person name="Chang Y."/>
            <person name="Wang S."/>
            <person name="Sekimoto S."/>
            <person name="Aerts A.L."/>
            <person name="Choi C."/>
            <person name="Clum A."/>
            <person name="LaButti K.M."/>
            <person name="Lindquist E.A."/>
            <person name="Yee Ngan C."/>
            <person name="Ohm R.A."/>
            <person name="Salamov A.A."/>
            <person name="Grigoriev I.V."/>
            <person name="Spatafora J.W."/>
            <person name="Berbee M.L."/>
        </authorList>
    </citation>
    <scope>NUCLEOTIDE SEQUENCE [LARGE SCALE GENOMIC DNA]</scope>
    <source>
        <strain evidence="6 7">NRRL 28638</strain>
    </source>
</reference>
<dbReference type="PANTHER" id="PTHR13848">
    <property type="entry name" value="PROTEIN YIPPEE-LIKE CG15309-RELATED"/>
    <property type="match status" value="1"/>
</dbReference>
<dbReference type="InterPro" id="IPR039058">
    <property type="entry name" value="Yippee_fam"/>
</dbReference>
<protein>
    <recommendedName>
        <fullName evidence="4">Protein yippee-like</fullName>
    </recommendedName>
</protein>
<dbReference type="Proteomes" id="UP000070444">
    <property type="component" value="Unassembled WGS sequence"/>
</dbReference>
<evidence type="ECO:0000259" key="5">
    <source>
        <dbReference type="PROSITE" id="PS51792"/>
    </source>
</evidence>
<feature type="domain" description="Yippee" evidence="5">
    <location>
        <begin position="30"/>
        <end position="127"/>
    </location>
</feature>
<evidence type="ECO:0000313" key="6">
    <source>
        <dbReference type="EMBL" id="KXN66112.1"/>
    </source>
</evidence>